<organism evidence="4">
    <name type="scientific">Enterobius vermicularis</name>
    <name type="common">Human pinworm</name>
    <dbReference type="NCBI Taxonomy" id="51028"/>
    <lineage>
        <taxon>Eukaryota</taxon>
        <taxon>Metazoa</taxon>
        <taxon>Ecdysozoa</taxon>
        <taxon>Nematoda</taxon>
        <taxon>Chromadorea</taxon>
        <taxon>Rhabditida</taxon>
        <taxon>Spirurina</taxon>
        <taxon>Oxyuridomorpha</taxon>
        <taxon>Oxyuroidea</taxon>
        <taxon>Oxyuridae</taxon>
        <taxon>Enterobius</taxon>
    </lineage>
</organism>
<reference evidence="2 3" key="2">
    <citation type="submission" date="2018-10" db="EMBL/GenBank/DDBJ databases">
        <authorList>
            <consortium name="Pathogen Informatics"/>
        </authorList>
    </citation>
    <scope>NUCLEOTIDE SEQUENCE [LARGE SCALE GENOMIC DNA]</scope>
</reference>
<evidence type="ECO:0000313" key="3">
    <source>
        <dbReference type="Proteomes" id="UP000274131"/>
    </source>
</evidence>
<proteinExistence type="predicted"/>
<protein>
    <submittedName>
        <fullName evidence="4">Chromo domain-containing protein</fullName>
    </submittedName>
</protein>
<dbReference type="AlphaFoldDB" id="A0A0N4V0K2"/>
<keyword evidence="3" id="KW-1185">Reference proteome</keyword>
<gene>
    <name evidence="2" type="ORF">EVEC_LOCUS3156</name>
</gene>
<reference evidence="4" key="1">
    <citation type="submission" date="2017-02" db="UniProtKB">
        <authorList>
            <consortium name="WormBaseParasite"/>
        </authorList>
    </citation>
    <scope>IDENTIFICATION</scope>
</reference>
<evidence type="ECO:0000256" key="1">
    <source>
        <dbReference type="SAM" id="MobiDB-lite"/>
    </source>
</evidence>
<evidence type="ECO:0000313" key="4">
    <source>
        <dbReference type="WBParaSite" id="EVEC_0000344801-mRNA-1"/>
    </source>
</evidence>
<dbReference type="EMBL" id="UXUI01007522">
    <property type="protein sequence ID" value="VDD88013.1"/>
    <property type="molecule type" value="Genomic_DNA"/>
</dbReference>
<name>A0A0N4V0K2_ENTVE</name>
<dbReference type="Proteomes" id="UP000274131">
    <property type="component" value="Unassembled WGS sequence"/>
</dbReference>
<evidence type="ECO:0000313" key="2">
    <source>
        <dbReference type="EMBL" id="VDD88013.1"/>
    </source>
</evidence>
<feature type="compositionally biased region" description="Basic and acidic residues" evidence="1">
    <location>
        <begin position="11"/>
        <end position="22"/>
    </location>
</feature>
<dbReference type="WBParaSite" id="EVEC_0000344801-mRNA-1">
    <property type="protein sequence ID" value="EVEC_0000344801-mRNA-1"/>
    <property type="gene ID" value="EVEC_0000344801"/>
</dbReference>
<feature type="region of interest" description="Disordered" evidence="1">
    <location>
        <begin position="1"/>
        <end position="70"/>
    </location>
</feature>
<accession>A0A0N4V0K2</accession>
<sequence>MSQTRSTSIPHPDHQKPDEIPKRRSRVTKYRNLDNQPTKQDAYAKPPGPFPNIDQSSKHRPVKKVPPLHVRSVNANRHRFIINWKEDDILNIKDATPFPSSIDRLYFDGKRIRPY</sequence>